<protein>
    <submittedName>
        <fullName evidence="2">Uncharacterized protein</fullName>
    </submittedName>
</protein>
<dbReference type="EMBL" id="JACASE010000011">
    <property type="protein sequence ID" value="KAF6427790.1"/>
    <property type="molecule type" value="Genomic_DNA"/>
</dbReference>
<dbReference type="AlphaFoldDB" id="A0A7J8DXE6"/>
<feature type="region of interest" description="Disordered" evidence="1">
    <location>
        <begin position="14"/>
        <end position="39"/>
    </location>
</feature>
<sequence length="211" mass="22869">MRLRAQVIDLQHVEKERQAGHGQHEDDEDGLLRGPGDEAVHGVGAGPLVTAVEWLQLKAVQEVLAGDEAHLEQHLEDGGEDVGPEQRPGDADLAPVVPHRGPVPLAAVAVPVRLLRVPLFPLLFHAHDVQHVAQVKSDCSSPHTDSTPAPSTRIRKMNSTVSQTLPVTVECSCAASRSLPRRLQSPIAADRQPVREQRLLIRSAHYHASQG</sequence>
<proteinExistence type="predicted"/>
<evidence type="ECO:0000313" key="3">
    <source>
        <dbReference type="Proteomes" id="UP000593571"/>
    </source>
</evidence>
<evidence type="ECO:0000313" key="2">
    <source>
        <dbReference type="EMBL" id="KAF6427790.1"/>
    </source>
</evidence>
<dbReference type="Proteomes" id="UP000593571">
    <property type="component" value="Unassembled WGS sequence"/>
</dbReference>
<name>A0A7J8DXE6_ROUAE</name>
<evidence type="ECO:0000256" key="1">
    <source>
        <dbReference type="SAM" id="MobiDB-lite"/>
    </source>
</evidence>
<feature type="compositionally biased region" description="Basic and acidic residues" evidence="1">
    <location>
        <begin position="14"/>
        <end position="24"/>
    </location>
</feature>
<gene>
    <name evidence="2" type="ORF">HJG63_008279</name>
</gene>
<accession>A0A7J8DXE6</accession>
<reference evidence="2 3" key="1">
    <citation type="journal article" date="2020" name="Nature">
        <title>Six reference-quality genomes reveal evolution of bat adaptations.</title>
        <authorList>
            <person name="Jebb D."/>
            <person name="Huang Z."/>
            <person name="Pippel M."/>
            <person name="Hughes G.M."/>
            <person name="Lavrichenko K."/>
            <person name="Devanna P."/>
            <person name="Winkler S."/>
            <person name="Jermiin L.S."/>
            <person name="Skirmuntt E.C."/>
            <person name="Katzourakis A."/>
            <person name="Burkitt-Gray L."/>
            <person name="Ray D.A."/>
            <person name="Sullivan K.A.M."/>
            <person name="Roscito J.G."/>
            <person name="Kirilenko B.M."/>
            <person name="Davalos L.M."/>
            <person name="Corthals A.P."/>
            <person name="Power M.L."/>
            <person name="Jones G."/>
            <person name="Ransome R.D."/>
            <person name="Dechmann D.K.N."/>
            <person name="Locatelli A.G."/>
            <person name="Puechmaille S.J."/>
            <person name="Fedrigo O."/>
            <person name="Jarvis E.D."/>
            <person name="Hiller M."/>
            <person name="Vernes S.C."/>
            <person name="Myers E.W."/>
            <person name="Teeling E.C."/>
        </authorList>
    </citation>
    <scope>NUCLEOTIDE SEQUENCE [LARGE SCALE GENOMIC DNA]</scope>
    <source>
        <strain evidence="2">MRouAeg1</strain>
        <tissue evidence="2">Muscle</tissue>
    </source>
</reference>
<keyword evidence="3" id="KW-1185">Reference proteome</keyword>
<comment type="caution">
    <text evidence="2">The sequence shown here is derived from an EMBL/GenBank/DDBJ whole genome shotgun (WGS) entry which is preliminary data.</text>
</comment>
<organism evidence="2 3">
    <name type="scientific">Rousettus aegyptiacus</name>
    <name type="common">Egyptian fruit bat</name>
    <name type="synonym">Pteropus aegyptiacus</name>
    <dbReference type="NCBI Taxonomy" id="9407"/>
    <lineage>
        <taxon>Eukaryota</taxon>
        <taxon>Metazoa</taxon>
        <taxon>Chordata</taxon>
        <taxon>Craniata</taxon>
        <taxon>Vertebrata</taxon>
        <taxon>Euteleostomi</taxon>
        <taxon>Mammalia</taxon>
        <taxon>Eutheria</taxon>
        <taxon>Laurasiatheria</taxon>
        <taxon>Chiroptera</taxon>
        <taxon>Yinpterochiroptera</taxon>
        <taxon>Pteropodoidea</taxon>
        <taxon>Pteropodidae</taxon>
        <taxon>Rousettinae</taxon>
        <taxon>Rousettus</taxon>
    </lineage>
</organism>